<comment type="subcellular location">
    <subcellularLocation>
        <location evidence="1">Cell membrane</location>
        <topology evidence="1">Lipid-anchor</topology>
    </subcellularLocation>
</comment>
<evidence type="ECO:0000256" key="6">
    <source>
        <dbReference type="ARBA" id="ARBA00023288"/>
    </source>
</evidence>
<proteinExistence type="inferred from homology"/>
<keyword evidence="3" id="KW-1003">Cell membrane</keyword>
<evidence type="ECO:0000256" key="2">
    <source>
        <dbReference type="ARBA" id="ARBA00008610"/>
    </source>
</evidence>
<dbReference type="InterPro" id="IPR050957">
    <property type="entry name" value="BMP_lipoprotein"/>
</dbReference>
<dbReference type="RefSeq" id="WP_093255495.1">
    <property type="nucleotide sequence ID" value="NZ_FNQM01000016.1"/>
</dbReference>
<protein>
    <submittedName>
        <fullName evidence="9">Basic membrane protein A</fullName>
    </submittedName>
</protein>
<evidence type="ECO:0000256" key="7">
    <source>
        <dbReference type="SAM" id="SignalP"/>
    </source>
</evidence>
<feature type="domain" description="ABC transporter substrate-binding protein PnrA-like" evidence="8">
    <location>
        <begin position="44"/>
        <end position="270"/>
    </location>
</feature>
<keyword evidence="4 7" id="KW-0732">Signal</keyword>
<name>A0A1H4EUT6_9RHOB</name>
<dbReference type="PANTHER" id="PTHR34296">
    <property type="entry name" value="TRANSCRIPTIONAL ACTIVATOR PROTEIN MED"/>
    <property type="match status" value="1"/>
</dbReference>
<dbReference type="GO" id="GO:0005886">
    <property type="term" value="C:plasma membrane"/>
    <property type="evidence" value="ECO:0007669"/>
    <property type="project" value="UniProtKB-SubCell"/>
</dbReference>
<gene>
    <name evidence="9" type="ORF">SAMN05444370_1166</name>
</gene>
<sequence>MGALAGAGRAGVRALAAALALGAAAGPAAADGPAIVYSIGGKFDGSFNESAFAGVEAWRGETGGDVMEVEPGDVTQMEQALRRLARRGRYPVVAVGFLQASPLAKVAADFPETRFTIIDAAVDAPNVQSVVFREHEGAYVVGVLAAMASESGVVGVVGGMDIPLIRRFACGYAQGVKATTPGAEVLVNYAGSTPAAWADPARGAELARGQIDRGADVILQAAGGTGLGVLQAAAEAGVLGVGTDSNQNALHPGAVLTSLLKRTDRAVSAAFADWTPGLRSLGWAEGGLDWVIDEHNRALISPAMEAEATAAAEAIAQGLLEVRDSAADGTCAAP</sequence>
<organism evidence="9 10">
    <name type="scientific">Rubrimonas cliftonensis</name>
    <dbReference type="NCBI Taxonomy" id="89524"/>
    <lineage>
        <taxon>Bacteria</taxon>
        <taxon>Pseudomonadati</taxon>
        <taxon>Pseudomonadota</taxon>
        <taxon>Alphaproteobacteria</taxon>
        <taxon>Rhodobacterales</taxon>
        <taxon>Paracoccaceae</taxon>
        <taxon>Rubrimonas</taxon>
    </lineage>
</organism>
<dbReference type="InterPro" id="IPR028082">
    <property type="entry name" value="Peripla_BP_I"/>
</dbReference>
<keyword evidence="5" id="KW-0472">Membrane</keyword>
<evidence type="ECO:0000313" key="9">
    <source>
        <dbReference type="EMBL" id="SEA88696.1"/>
    </source>
</evidence>
<comment type="similarity">
    <text evidence="2">Belongs to the BMP lipoprotein family.</text>
</comment>
<dbReference type="Gene3D" id="3.40.50.2300">
    <property type="match status" value="2"/>
</dbReference>
<evidence type="ECO:0000256" key="4">
    <source>
        <dbReference type="ARBA" id="ARBA00022729"/>
    </source>
</evidence>
<keyword evidence="6" id="KW-0449">Lipoprotein</keyword>
<dbReference type="CDD" id="cd06354">
    <property type="entry name" value="PBP1_PrnA-like"/>
    <property type="match status" value="1"/>
</dbReference>
<dbReference type="OrthoDB" id="9784230at2"/>
<dbReference type="AlphaFoldDB" id="A0A1H4EUT6"/>
<feature type="signal peptide" evidence="7">
    <location>
        <begin position="1"/>
        <end position="30"/>
    </location>
</feature>
<evidence type="ECO:0000259" key="8">
    <source>
        <dbReference type="Pfam" id="PF02608"/>
    </source>
</evidence>
<evidence type="ECO:0000313" key="10">
    <source>
        <dbReference type="Proteomes" id="UP000198703"/>
    </source>
</evidence>
<evidence type="ECO:0000256" key="3">
    <source>
        <dbReference type="ARBA" id="ARBA00022475"/>
    </source>
</evidence>
<dbReference type="InterPro" id="IPR003760">
    <property type="entry name" value="PnrA-like"/>
</dbReference>
<dbReference type="PANTHER" id="PTHR34296:SF2">
    <property type="entry name" value="ABC TRANSPORTER GUANOSINE-BINDING PROTEIN NUPN"/>
    <property type="match status" value="1"/>
</dbReference>
<dbReference type="Proteomes" id="UP000198703">
    <property type="component" value="Unassembled WGS sequence"/>
</dbReference>
<reference evidence="9 10" key="1">
    <citation type="submission" date="2016-10" db="EMBL/GenBank/DDBJ databases">
        <authorList>
            <person name="de Groot N.N."/>
        </authorList>
    </citation>
    <scope>NUCLEOTIDE SEQUENCE [LARGE SCALE GENOMIC DNA]</scope>
    <source>
        <strain evidence="9 10">DSM 15345</strain>
    </source>
</reference>
<evidence type="ECO:0000256" key="5">
    <source>
        <dbReference type="ARBA" id="ARBA00023136"/>
    </source>
</evidence>
<dbReference type="Pfam" id="PF02608">
    <property type="entry name" value="Bmp"/>
    <property type="match status" value="1"/>
</dbReference>
<dbReference type="SUPFAM" id="SSF53822">
    <property type="entry name" value="Periplasmic binding protein-like I"/>
    <property type="match status" value="1"/>
</dbReference>
<keyword evidence="10" id="KW-1185">Reference proteome</keyword>
<accession>A0A1H4EUT6</accession>
<dbReference type="EMBL" id="FNQM01000016">
    <property type="protein sequence ID" value="SEA88696.1"/>
    <property type="molecule type" value="Genomic_DNA"/>
</dbReference>
<evidence type="ECO:0000256" key="1">
    <source>
        <dbReference type="ARBA" id="ARBA00004193"/>
    </source>
</evidence>
<dbReference type="STRING" id="89524.SAMN05444370_1166"/>
<feature type="chain" id="PRO_5011759729" evidence="7">
    <location>
        <begin position="31"/>
        <end position="334"/>
    </location>
</feature>